<protein>
    <submittedName>
        <fullName evidence="1">Uncharacterized protein</fullName>
    </submittedName>
</protein>
<proteinExistence type="predicted"/>
<reference evidence="1 2" key="1">
    <citation type="journal article" date="2022" name="bioRxiv">
        <title>The genome of the oomycete Peronosclerospora sorghi, a cosmopolitan pathogen of maize and sorghum, is inflated with dispersed pseudogenes.</title>
        <authorList>
            <person name="Fletcher K."/>
            <person name="Martin F."/>
            <person name="Isakeit T."/>
            <person name="Cavanaugh K."/>
            <person name="Magill C."/>
            <person name="Michelmore R."/>
        </authorList>
    </citation>
    <scope>NUCLEOTIDE SEQUENCE [LARGE SCALE GENOMIC DNA]</scope>
    <source>
        <strain evidence="1">P6</strain>
    </source>
</reference>
<accession>A0ACC0W907</accession>
<evidence type="ECO:0000313" key="1">
    <source>
        <dbReference type="EMBL" id="KAI9914615.1"/>
    </source>
</evidence>
<comment type="caution">
    <text evidence="1">The sequence shown here is derived from an EMBL/GenBank/DDBJ whole genome shotgun (WGS) entry which is preliminary data.</text>
</comment>
<dbReference type="Proteomes" id="UP001163321">
    <property type="component" value="Chromosome 3"/>
</dbReference>
<organism evidence="1 2">
    <name type="scientific">Peronosclerospora sorghi</name>
    <dbReference type="NCBI Taxonomy" id="230839"/>
    <lineage>
        <taxon>Eukaryota</taxon>
        <taxon>Sar</taxon>
        <taxon>Stramenopiles</taxon>
        <taxon>Oomycota</taxon>
        <taxon>Peronosporomycetes</taxon>
        <taxon>Peronosporales</taxon>
        <taxon>Peronosporaceae</taxon>
        <taxon>Peronosclerospora</taxon>
    </lineage>
</organism>
<keyword evidence="2" id="KW-1185">Reference proteome</keyword>
<name>A0ACC0W907_9STRA</name>
<sequence>MWRSGKYSVAVPEIEEEVLRHLINDPSMLVDPIVCQSECMTAATDGSVLRVTQQGTVDIQVVALGVVNTVRLLNVGYAENLERNIL</sequence>
<dbReference type="EMBL" id="CM047582">
    <property type="protein sequence ID" value="KAI9914615.1"/>
    <property type="molecule type" value="Genomic_DNA"/>
</dbReference>
<gene>
    <name evidence="1" type="ORF">PsorP6_008311</name>
</gene>
<evidence type="ECO:0000313" key="2">
    <source>
        <dbReference type="Proteomes" id="UP001163321"/>
    </source>
</evidence>